<evidence type="ECO:0000313" key="10">
    <source>
        <dbReference type="Proteomes" id="UP000698242"/>
    </source>
</evidence>
<dbReference type="PANTHER" id="PTHR43652">
    <property type="entry name" value="BASIC AMINO ACID ANTIPORTER YFCC-RELATED"/>
    <property type="match status" value="1"/>
</dbReference>
<evidence type="ECO:0000256" key="5">
    <source>
        <dbReference type="ARBA" id="ARBA00022989"/>
    </source>
</evidence>
<dbReference type="PROSITE" id="PS51202">
    <property type="entry name" value="RCK_C"/>
    <property type="match status" value="2"/>
</dbReference>
<protein>
    <submittedName>
        <fullName evidence="9">Sodiumsulfate transporter DASS family protein</fullName>
        <ecNumber evidence="9">1.4.3.4</ecNumber>
    </submittedName>
</protein>
<keyword evidence="5 7" id="KW-1133">Transmembrane helix</keyword>
<dbReference type="InterPro" id="IPR031312">
    <property type="entry name" value="Na/sul_symport_CS"/>
</dbReference>
<evidence type="ECO:0000313" key="9">
    <source>
        <dbReference type="EMBL" id="KAF0675405.1"/>
    </source>
</evidence>
<feature type="domain" description="RCK C-terminal" evidence="8">
    <location>
        <begin position="300"/>
        <end position="384"/>
    </location>
</feature>
<dbReference type="PROSITE" id="PS01271">
    <property type="entry name" value="NA_SULFATE"/>
    <property type="match status" value="1"/>
</dbReference>
<name>A0A921TBD5_9RHOB</name>
<keyword evidence="9" id="KW-0560">Oxidoreductase</keyword>
<evidence type="ECO:0000256" key="1">
    <source>
        <dbReference type="ARBA" id="ARBA00004141"/>
    </source>
</evidence>
<evidence type="ECO:0000256" key="3">
    <source>
        <dbReference type="ARBA" id="ARBA00022692"/>
    </source>
</evidence>
<feature type="transmembrane region" description="Helical" evidence="7">
    <location>
        <begin position="99"/>
        <end position="126"/>
    </location>
</feature>
<dbReference type="InterPro" id="IPR036721">
    <property type="entry name" value="RCK_C_sf"/>
</dbReference>
<feature type="transmembrane region" description="Helical" evidence="7">
    <location>
        <begin position="504"/>
        <end position="525"/>
    </location>
</feature>
<evidence type="ECO:0000256" key="2">
    <source>
        <dbReference type="ARBA" id="ARBA00022448"/>
    </source>
</evidence>
<feature type="transmembrane region" description="Helical" evidence="7">
    <location>
        <begin position="147"/>
        <end position="168"/>
    </location>
</feature>
<keyword evidence="10" id="KW-1185">Reference proteome</keyword>
<feature type="domain" description="RCK C-terminal" evidence="8">
    <location>
        <begin position="215"/>
        <end position="299"/>
    </location>
</feature>
<feature type="transmembrane region" description="Helical" evidence="7">
    <location>
        <begin position="570"/>
        <end position="590"/>
    </location>
</feature>
<dbReference type="RefSeq" id="WP_159965810.1">
    <property type="nucleotide sequence ID" value="NZ_APKE01000026.1"/>
</dbReference>
<feature type="transmembrane region" description="Helical" evidence="7">
    <location>
        <begin position="67"/>
        <end position="87"/>
    </location>
</feature>
<keyword evidence="3 7" id="KW-0812">Transmembrane</keyword>
<gene>
    <name evidence="9" type="primary">sac1</name>
    <name evidence="9" type="ORF">PMES_02295</name>
</gene>
<feature type="transmembrane region" description="Helical" evidence="7">
    <location>
        <begin position="481"/>
        <end position="498"/>
    </location>
</feature>
<dbReference type="GO" id="GO:0008324">
    <property type="term" value="F:monoatomic cation transmembrane transporter activity"/>
    <property type="evidence" value="ECO:0007669"/>
    <property type="project" value="InterPro"/>
</dbReference>
<feature type="transmembrane region" description="Helical" evidence="7">
    <location>
        <begin position="180"/>
        <end position="202"/>
    </location>
</feature>
<feature type="transmembrane region" description="Helical" evidence="7">
    <location>
        <begin position="37"/>
        <end position="55"/>
    </location>
</feature>
<dbReference type="SUPFAM" id="SSF116726">
    <property type="entry name" value="TrkA C-terminal domain-like"/>
    <property type="match status" value="2"/>
</dbReference>
<dbReference type="Proteomes" id="UP000698242">
    <property type="component" value="Unassembled WGS sequence"/>
</dbReference>
<dbReference type="AlphaFoldDB" id="A0A921TBD5"/>
<proteinExistence type="predicted"/>
<feature type="transmembrane region" description="Helical" evidence="7">
    <location>
        <begin position="532"/>
        <end position="550"/>
    </location>
</feature>
<dbReference type="OrthoDB" id="9809303at2"/>
<keyword evidence="4" id="KW-0677">Repeat</keyword>
<dbReference type="Pfam" id="PF03600">
    <property type="entry name" value="CitMHS"/>
    <property type="match status" value="1"/>
</dbReference>
<keyword evidence="6 7" id="KW-0472">Membrane</keyword>
<feature type="transmembrane region" description="Helical" evidence="7">
    <location>
        <begin position="400"/>
        <end position="433"/>
    </location>
</feature>
<evidence type="ECO:0000256" key="6">
    <source>
        <dbReference type="ARBA" id="ARBA00023136"/>
    </source>
</evidence>
<sequence>MTFLTFDPTVQALLSFGVVFAMFALFVSEIYPTEVVAIGGAALLFALGLLPYEAALEVLANPAPWTIAAMFLIMGGLVRTGALQWLTEHAEKGADTAPVMTLLLCLGAVAMGSAFMNNTPVVVVMIPIFIQLAKRMGISPSKLLMPLSYAAILGGMLTLIGTSTNLLVDGVARSAGLEPFSIFEIAPLGIVQVAIGGLYMALIGRKLLPERQSMGLMLSDRSKMKYFTEVAVPEGSALIDQPVMDVELFRREGVRVIDVLRGDASLRRDMRAVHLEAGDRVVLRTEMAELLSLQQNKDLRSVDKLSSVATETVEVLITPGCRMIGRSLGAMRLRRRYGVYPLAVHRRNQNIGRQLDDLVVRVGDTLLLEGTPGDIQRLAADMELVDVARPTVQAYRRGRAWIAIGALAGVVVLAALGVAPIFGLAVVAVAIILLTRCIDADEAFSFVEGRLLALIFAMLAVGAGLQASGSVALLVSLIEPWLSGLPPIAIILCVYFIASTLTELVSNNAVGVILTPIAIELGLALGLDPRPLVVTVMFAASAAFSTPIGYQTNMLVYGPGGYRFTDYMKVGIPLNIILGLTAALVIPLIWPI</sequence>
<dbReference type="InterPro" id="IPR006037">
    <property type="entry name" value="RCK_C"/>
</dbReference>
<comment type="caution">
    <text evidence="9">The sequence shown here is derived from an EMBL/GenBank/DDBJ whole genome shotgun (WGS) entry which is preliminary data.</text>
</comment>
<feature type="transmembrane region" description="Helical" evidence="7">
    <location>
        <begin position="12"/>
        <end position="31"/>
    </location>
</feature>
<comment type="subcellular location">
    <subcellularLocation>
        <location evidence="1">Membrane</location>
        <topology evidence="1">Multi-pass membrane protein</topology>
    </subcellularLocation>
</comment>
<organism evidence="9 10">
    <name type="scientific">Profundibacterium mesophilum KAUST100406-0324</name>
    <dbReference type="NCBI Taxonomy" id="1037889"/>
    <lineage>
        <taxon>Bacteria</taxon>
        <taxon>Pseudomonadati</taxon>
        <taxon>Pseudomonadota</taxon>
        <taxon>Alphaproteobacteria</taxon>
        <taxon>Rhodobacterales</taxon>
        <taxon>Roseobacteraceae</taxon>
        <taxon>Profundibacterium</taxon>
    </lineage>
</organism>
<reference evidence="9" key="1">
    <citation type="submission" date="2013-03" db="EMBL/GenBank/DDBJ databases">
        <title>Genome Sequence of the Profundibacterium mesophilum strain KAUST100406-0324T from Red Sea, a novel genus in the family Rhodobacteraceae.</title>
        <authorList>
            <person name="Essack M."/>
            <person name="Alam I."/>
            <person name="Lafi F."/>
            <person name="Alawi W."/>
            <person name="Kamanu F."/>
            <person name="Al-Suwailem A."/>
            <person name="Lee O.O."/>
            <person name="Xu Y."/>
            <person name="Bajic V."/>
            <person name="Qian P.-Y."/>
            <person name="Archer J."/>
        </authorList>
    </citation>
    <scope>NUCLEOTIDE SEQUENCE</scope>
    <source>
        <strain evidence="9">KAUST100406-0324</strain>
    </source>
</reference>
<dbReference type="PANTHER" id="PTHR43652:SF2">
    <property type="entry name" value="BASIC AMINO ACID ANTIPORTER YFCC-RELATED"/>
    <property type="match status" value="1"/>
</dbReference>
<feature type="transmembrane region" description="Helical" evidence="7">
    <location>
        <begin position="453"/>
        <end position="474"/>
    </location>
</feature>
<evidence type="ECO:0000256" key="7">
    <source>
        <dbReference type="SAM" id="Phobius"/>
    </source>
</evidence>
<dbReference type="InterPro" id="IPR004680">
    <property type="entry name" value="Cit_transptr-like_dom"/>
</dbReference>
<dbReference type="EC" id="1.4.3.4" evidence="9"/>
<dbReference type="InterPro" id="IPR051679">
    <property type="entry name" value="DASS-Related_Transporters"/>
</dbReference>
<accession>A0A921TBD5</accession>
<keyword evidence="2" id="KW-0813">Transport</keyword>
<dbReference type="EMBL" id="APKE01000026">
    <property type="protein sequence ID" value="KAF0675405.1"/>
    <property type="molecule type" value="Genomic_DNA"/>
</dbReference>
<dbReference type="GO" id="GO:0006813">
    <property type="term" value="P:potassium ion transport"/>
    <property type="evidence" value="ECO:0007669"/>
    <property type="project" value="InterPro"/>
</dbReference>
<evidence type="ECO:0000259" key="8">
    <source>
        <dbReference type="PROSITE" id="PS51202"/>
    </source>
</evidence>
<evidence type="ECO:0000256" key="4">
    <source>
        <dbReference type="ARBA" id="ARBA00022737"/>
    </source>
</evidence>
<dbReference type="GO" id="GO:0097621">
    <property type="term" value="F:monoamine oxidase activity"/>
    <property type="evidence" value="ECO:0007669"/>
    <property type="project" value="UniProtKB-EC"/>
</dbReference>
<dbReference type="GO" id="GO:0005886">
    <property type="term" value="C:plasma membrane"/>
    <property type="evidence" value="ECO:0007669"/>
    <property type="project" value="TreeGrafter"/>
</dbReference>
<dbReference type="Gene3D" id="3.30.70.1450">
    <property type="entry name" value="Regulator of K+ conductance, C-terminal domain"/>
    <property type="match status" value="2"/>
</dbReference>
<dbReference type="Pfam" id="PF02080">
    <property type="entry name" value="TrkA_C"/>
    <property type="match status" value="2"/>
</dbReference>